<dbReference type="Proteomes" id="UP000198670">
    <property type="component" value="Unassembled WGS sequence"/>
</dbReference>
<organism evidence="3 4">
    <name type="scientific">Parapedobacter indicus</name>
    <dbReference type="NCBI Taxonomy" id="1477437"/>
    <lineage>
        <taxon>Bacteria</taxon>
        <taxon>Pseudomonadati</taxon>
        <taxon>Bacteroidota</taxon>
        <taxon>Sphingobacteriia</taxon>
        <taxon>Sphingobacteriales</taxon>
        <taxon>Sphingobacteriaceae</taxon>
        <taxon>Parapedobacter</taxon>
    </lineage>
</organism>
<protein>
    <submittedName>
        <fullName evidence="3">Predicted dehydrogenase</fullName>
    </submittedName>
</protein>
<dbReference type="EMBL" id="FOQO01000002">
    <property type="protein sequence ID" value="SFI04718.1"/>
    <property type="molecule type" value="Genomic_DNA"/>
</dbReference>
<proteinExistence type="predicted"/>
<sequence length="344" mass="39478">MSKKSVVTGILSYGMSGRVFHAPFIHQKSRFELRAVVERHEKRAQRRYPDVISYDSVDELLNDDKIEFVIVNTPNDTHVDYATKALKAGKHILVEKPFAPNAEDARKLFELGKAVNRYVMVFQNRRWDSDFKLLKRVVERETLGELIELHVRFDRYRMEKSPKIFKERKIPGSGVLYDLGPHLLDQVISLFGKPEKSLKILATHRPGSEVDDFSTLVLSYPKGFTVFIHASLLVANPLPAYVLHGVRGSFHKVRADVQEDQLQAGLSPKDPQYGIEPVGKEGLITLVKPNGDRELRYREALKGDYNDLFNAVYAQIRKEEPFPVKSEEILWQLEILEQPTWNGI</sequence>
<evidence type="ECO:0000259" key="2">
    <source>
        <dbReference type="Pfam" id="PF22725"/>
    </source>
</evidence>
<dbReference type="Gene3D" id="3.30.360.10">
    <property type="entry name" value="Dihydrodipicolinate Reductase, domain 2"/>
    <property type="match status" value="1"/>
</dbReference>
<reference evidence="3 4" key="1">
    <citation type="submission" date="2016-10" db="EMBL/GenBank/DDBJ databases">
        <authorList>
            <person name="de Groot N.N."/>
        </authorList>
    </citation>
    <scope>NUCLEOTIDE SEQUENCE [LARGE SCALE GENOMIC DNA]</scope>
    <source>
        <strain evidence="3 4">RK1</strain>
    </source>
</reference>
<dbReference type="PANTHER" id="PTHR43708:SF8">
    <property type="entry name" value="OXIDOREDUCTASE"/>
    <property type="match status" value="1"/>
</dbReference>
<dbReference type="Pfam" id="PF01408">
    <property type="entry name" value="GFO_IDH_MocA"/>
    <property type="match status" value="1"/>
</dbReference>
<dbReference type="OrthoDB" id="9815825at2"/>
<dbReference type="Gene3D" id="3.40.50.720">
    <property type="entry name" value="NAD(P)-binding Rossmann-like Domain"/>
    <property type="match status" value="1"/>
</dbReference>
<dbReference type="InterPro" id="IPR055170">
    <property type="entry name" value="GFO_IDH_MocA-like_dom"/>
</dbReference>
<dbReference type="SUPFAM" id="SSF51735">
    <property type="entry name" value="NAD(P)-binding Rossmann-fold domains"/>
    <property type="match status" value="1"/>
</dbReference>
<dbReference type="AlphaFoldDB" id="A0A1I3F0M3"/>
<accession>A0A1I3F0M3</accession>
<evidence type="ECO:0000259" key="1">
    <source>
        <dbReference type="Pfam" id="PF01408"/>
    </source>
</evidence>
<feature type="domain" description="GFO/IDH/MocA-like oxidoreductase" evidence="2">
    <location>
        <begin position="131"/>
        <end position="250"/>
    </location>
</feature>
<evidence type="ECO:0000313" key="4">
    <source>
        <dbReference type="Proteomes" id="UP000198670"/>
    </source>
</evidence>
<feature type="domain" description="Gfo/Idh/MocA-like oxidoreductase N-terminal" evidence="1">
    <location>
        <begin position="10"/>
        <end position="121"/>
    </location>
</feature>
<keyword evidence="4" id="KW-1185">Reference proteome</keyword>
<dbReference type="PANTHER" id="PTHR43708">
    <property type="entry name" value="CONSERVED EXPRESSED OXIDOREDUCTASE (EUROFUNG)"/>
    <property type="match status" value="1"/>
</dbReference>
<gene>
    <name evidence="3" type="ORF">SAMN05444682_102107</name>
</gene>
<dbReference type="GO" id="GO:0000166">
    <property type="term" value="F:nucleotide binding"/>
    <property type="evidence" value="ECO:0007669"/>
    <property type="project" value="InterPro"/>
</dbReference>
<dbReference type="STRING" id="1477437.SAMN05444682_102107"/>
<dbReference type="InterPro" id="IPR000683">
    <property type="entry name" value="Gfo/Idh/MocA-like_OxRdtase_N"/>
</dbReference>
<dbReference type="InterPro" id="IPR036291">
    <property type="entry name" value="NAD(P)-bd_dom_sf"/>
</dbReference>
<evidence type="ECO:0000313" key="3">
    <source>
        <dbReference type="EMBL" id="SFI04718.1"/>
    </source>
</evidence>
<name>A0A1I3F0M3_9SPHI</name>
<dbReference type="RefSeq" id="WP_090624664.1">
    <property type="nucleotide sequence ID" value="NZ_FOQO01000002.1"/>
</dbReference>
<dbReference type="Pfam" id="PF22725">
    <property type="entry name" value="GFO_IDH_MocA_C3"/>
    <property type="match status" value="1"/>
</dbReference>
<dbReference type="InterPro" id="IPR051317">
    <property type="entry name" value="Gfo/Idh/MocA_oxidoreduct"/>
</dbReference>